<organism evidence="1 2">
    <name type="scientific">Pleurotus cornucopiae</name>
    <name type="common">Cornucopia mushroom</name>
    <dbReference type="NCBI Taxonomy" id="5321"/>
    <lineage>
        <taxon>Eukaryota</taxon>
        <taxon>Fungi</taxon>
        <taxon>Dikarya</taxon>
        <taxon>Basidiomycota</taxon>
        <taxon>Agaricomycotina</taxon>
        <taxon>Agaricomycetes</taxon>
        <taxon>Agaricomycetidae</taxon>
        <taxon>Agaricales</taxon>
        <taxon>Pleurotineae</taxon>
        <taxon>Pleurotaceae</taxon>
        <taxon>Pleurotus</taxon>
    </lineage>
</organism>
<protein>
    <submittedName>
        <fullName evidence="1">Uncharacterized protein</fullName>
    </submittedName>
</protein>
<sequence length="488" mass="54267">MSGGSPNIDENEPSGSSSYMPSRRRSNGHDSLVSNKRARLDHNSVSQFGVTSGTIGQAFASFLPAASSSSPQISGDRSTVKHEMDDISASQRRFSLQPEKEYKRDPMYYMEDGSCILAVEDTLFNVHRSMLARDNSSFATMFTLPQGDNVTEGYSDATPIVLVGETVQEFRHFLWVLYALPHELRIVTSPGADLDQLIAIARVANKYSFKSIETWSLDVIQEYVTRKPSPILNAIPNPNSYMFLPHSADSSTPHSPLTATNIEYTAQLTRLIKLAQLCSHERLLNTMITLLKQLMSSSLQYAYLAMTLSDELGLRALKGPAYLEVMNKAVLANEIGVGLPLRPKSTTNSNSDLSEPSEDGHVSGGQLVISSSQRLRLLSGYYRLSSLWEGLRSCPPSFDHASTCGATWHQQGCSQSWLEFWKEKTRTDAVLAISLADILGRLRQVQKEFDRWGSATYMHHECRMTARRSIQDLIKGVEDALPDYFSDS</sequence>
<proteinExistence type="predicted"/>
<gene>
    <name evidence="1" type="ORF">CCMSSC00406_0000713</name>
</gene>
<dbReference type="EMBL" id="WQMT02000001">
    <property type="protein sequence ID" value="KAG9227641.1"/>
    <property type="molecule type" value="Genomic_DNA"/>
</dbReference>
<evidence type="ECO:0000313" key="1">
    <source>
        <dbReference type="EMBL" id="KAG9227641.1"/>
    </source>
</evidence>
<dbReference type="Proteomes" id="UP000824881">
    <property type="component" value="Unassembled WGS sequence"/>
</dbReference>
<comment type="caution">
    <text evidence="1">The sequence shown here is derived from an EMBL/GenBank/DDBJ whole genome shotgun (WGS) entry which is preliminary data.</text>
</comment>
<name>A0ACB7JCA2_PLECO</name>
<accession>A0ACB7JCA2</accession>
<evidence type="ECO:0000313" key="2">
    <source>
        <dbReference type="Proteomes" id="UP000824881"/>
    </source>
</evidence>
<keyword evidence="2" id="KW-1185">Reference proteome</keyword>
<reference evidence="1 2" key="1">
    <citation type="journal article" date="2021" name="Appl. Environ. Microbiol.">
        <title>Genetic linkage and physical mapping for an oyster mushroom Pleurotus cornucopiae and QTL analysis for the trait cap color.</title>
        <authorList>
            <person name="Zhang Y."/>
            <person name="Gao W."/>
            <person name="Sonnenberg A."/>
            <person name="Chen Q."/>
            <person name="Zhang J."/>
            <person name="Huang C."/>
        </authorList>
    </citation>
    <scope>NUCLEOTIDE SEQUENCE [LARGE SCALE GENOMIC DNA]</scope>
    <source>
        <strain evidence="1">CCMSSC00406</strain>
    </source>
</reference>